<sequence length="518" mass="59166">MIASLKRRIWGKMVGNDHIRRFFPESGWEGLLPRNEVEATLRKCHKNPTPPGLVDFILNKASKIFAILITMRQPESILTFYKNDFGQERLPVEPTSVEKMLEGDGWESDSISDFCDKQWWFTSPTFTKDKFKYEFVKCYHLPFTTTGKQASLGASNYSTVEERSIHAGHIEPQVGQDEFGNVRVAIKKLLSLEQGPADQEAKVLEMMRELHTDHMIKAIAYYRYDGKHHFMFPWAEHGNLWEFWTKGQGPSLKKPYVIWAFTQLKGLAHAIEQLHDQKTCRHGDLKPENFLCFSKDHAERTRLRQVTHTKVSTKRYSAPEMDVNPGAPLSRRFDIWSMGCILLEFVIWILYGGEELIRCTEASVSTFYKVKRDEGERVVSVEVDPTVQGWISSIRKDWRCASGTALEKLIHLITDRLLVVNVKDPIESSPGVAEPEQPKARAYASEMRERLESILTDMKAGSVSFRVNDARRAACTGSLPYSQRACSTAIYFAKLLIANPGFSIGKEYVSNLASIRTK</sequence>
<dbReference type="Gene3D" id="1.10.510.10">
    <property type="entry name" value="Transferase(Phosphotransferase) domain 1"/>
    <property type="match status" value="1"/>
</dbReference>
<comment type="caution">
    <text evidence="2">The sequence shown here is derived from an EMBL/GenBank/DDBJ whole genome shotgun (WGS) entry which is preliminary data.</text>
</comment>
<dbReference type="GO" id="GO:0005524">
    <property type="term" value="F:ATP binding"/>
    <property type="evidence" value="ECO:0007669"/>
    <property type="project" value="InterPro"/>
</dbReference>
<dbReference type="AlphaFoldDB" id="A0A428SQG6"/>
<evidence type="ECO:0000259" key="1">
    <source>
        <dbReference type="PROSITE" id="PS50011"/>
    </source>
</evidence>
<evidence type="ECO:0000313" key="3">
    <source>
        <dbReference type="Proteomes" id="UP000287144"/>
    </source>
</evidence>
<dbReference type="PANTHER" id="PTHR24359:SF1">
    <property type="entry name" value="INHIBITOR OF NUCLEAR FACTOR KAPPA-B KINASE EPSILON SUBUNIT HOMOLOG 1-RELATED"/>
    <property type="match status" value="1"/>
</dbReference>
<evidence type="ECO:0000313" key="2">
    <source>
        <dbReference type="EMBL" id="RSL92031.1"/>
    </source>
</evidence>
<dbReference type="PROSITE" id="PS00108">
    <property type="entry name" value="PROTEIN_KINASE_ST"/>
    <property type="match status" value="1"/>
</dbReference>
<dbReference type="InterPro" id="IPR000719">
    <property type="entry name" value="Prot_kinase_dom"/>
</dbReference>
<dbReference type="InterPro" id="IPR008271">
    <property type="entry name" value="Ser/Thr_kinase_AS"/>
</dbReference>
<proteinExistence type="predicted"/>
<dbReference type="SMART" id="SM00220">
    <property type="entry name" value="S_TKc"/>
    <property type="match status" value="1"/>
</dbReference>
<dbReference type="Proteomes" id="UP000287144">
    <property type="component" value="Unassembled WGS sequence"/>
</dbReference>
<name>A0A428SQG6_9HYPO</name>
<dbReference type="Pfam" id="PF00069">
    <property type="entry name" value="Pkinase"/>
    <property type="match status" value="1"/>
</dbReference>
<reference evidence="2 3" key="1">
    <citation type="submission" date="2017-06" db="EMBL/GenBank/DDBJ databases">
        <title>Comparative genomic analysis of Ambrosia Fusariam Clade fungi.</title>
        <authorList>
            <person name="Stajich J.E."/>
            <person name="Carrillo J."/>
            <person name="Kijimoto T."/>
            <person name="Eskalen A."/>
            <person name="O'Donnell K."/>
            <person name="Kasson M."/>
        </authorList>
    </citation>
    <scope>NUCLEOTIDE SEQUENCE [LARGE SCALE GENOMIC DNA]</scope>
    <source>
        <strain evidence="2 3">NRRL62579</strain>
    </source>
</reference>
<dbReference type="STRING" id="1325735.A0A428SQG6"/>
<dbReference type="PANTHER" id="PTHR24359">
    <property type="entry name" value="SERINE/THREONINE-PROTEIN KINASE SBK1"/>
    <property type="match status" value="1"/>
</dbReference>
<dbReference type="GO" id="GO:0004674">
    <property type="term" value="F:protein serine/threonine kinase activity"/>
    <property type="evidence" value="ECO:0007669"/>
    <property type="project" value="TreeGrafter"/>
</dbReference>
<organism evidence="2 3">
    <name type="scientific">Fusarium oligoseptatum</name>
    <dbReference type="NCBI Taxonomy" id="2604345"/>
    <lineage>
        <taxon>Eukaryota</taxon>
        <taxon>Fungi</taxon>
        <taxon>Dikarya</taxon>
        <taxon>Ascomycota</taxon>
        <taxon>Pezizomycotina</taxon>
        <taxon>Sordariomycetes</taxon>
        <taxon>Hypocreomycetidae</taxon>
        <taxon>Hypocreales</taxon>
        <taxon>Nectriaceae</taxon>
        <taxon>Fusarium</taxon>
        <taxon>Fusarium solani species complex</taxon>
    </lineage>
</organism>
<gene>
    <name evidence="2" type="ORF">CEP52_014034</name>
</gene>
<dbReference type="EMBL" id="NKCK01000210">
    <property type="protein sequence ID" value="RSL92031.1"/>
    <property type="molecule type" value="Genomic_DNA"/>
</dbReference>
<protein>
    <recommendedName>
        <fullName evidence="1">Protein kinase domain-containing protein</fullName>
    </recommendedName>
</protein>
<keyword evidence="3" id="KW-1185">Reference proteome</keyword>
<dbReference type="PROSITE" id="PS50011">
    <property type="entry name" value="PROTEIN_KINASE_DOM"/>
    <property type="match status" value="1"/>
</dbReference>
<feature type="domain" description="Protein kinase" evidence="1">
    <location>
        <begin position="146"/>
        <end position="455"/>
    </location>
</feature>
<dbReference type="SUPFAM" id="SSF56112">
    <property type="entry name" value="Protein kinase-like (PK-like)"/>
    <property type="match status" value="1"/>
</dbReference>
<accession>A0A428SQG6</accession>
<dbReference type="InterPro" id="IPR011009">
    <property type="entry name" value="Kinase-like_dom_sf"/>
</dbReference>